<evidence type="ECO:0000256" key="6">
    <source>
        <dbReference type="SAM" id="MobiDB-lite"/>
    </source>
</evidence>
<feature type="transmembrane region" description="Helical" evidence="7">
    <location>
        <begin position="1044"/>
        <end position="1069"/>
    </location>
</feature>
<dbReference type="EMBL" id="HBIJ01008483">
    <property type="protein sequence ID" value="CAE0365252.1"/>
    <property type="molecule type" value="Transcribed_RNA"/>
</dbReference>
<dbReference type="PANTHER" id="PTHR30341:SF0">
    <property type="entry name" value="NA(+)_H(+) ANTIPORTER NHAA"/>
    <property type="match status" value="1"/>
</dbReference>
<keyword evidence="4 7" id="KW-1133">Transmembrane helix</keyword>
<accession>A0A7S3JUD2</accession>
<protein>
    <submittedName>
        <fullName evidence="8">Uncharacterized protein</fullName>
    </submittedName>
</protein>
<dbReference type="AlphaFoldDB" id="A0A7S3JUD2"/>
<feature type="transmembrane region" description="Helical" evidence="7">
    <location>
        <begin position="1115"/>
        <end position="1133"/>
    </location>
</feature>
<dbReference type="PANTHER" id="PTHR30341">
    <property type="entry name" value="SODIUM ION/PROTON ANTIPORTER NHAA-RELATED"/>
    <property type="match status" value="1"/>
</dbReference>
<organism evidence="8">
    <name type="scientific">Aureoumbra lagunensis</name>
    <dbReference type="NCBI Taxonomy" id="44058"/>
    <lineage>
        <taxon>Eukaryota</taxon>
        <taxon>Sar</taxon>
        <taxon>Stramenopiles</taxon>
        <taxon>Ochrophyta</taxon>
        <taxon>Pelagophyceae</taxon>
        <taxon>Pelagomonadales</taxon>
        <taxon>Aureoumbra</taxon>
    </lineage>
</organism>
<dbReference type="InterPro" id="IPR016152">
    <property type="entry name" value="PTrfase/Anion_transptr"/>
</dbReference>
<sequence>MSSEHSGAGSPVIVRGMSERTQSGNSLNISGGDPDEHVLDLKDLHCDEKNLVMFRKKHLFVEMHELNEKDKEWHETHRWNYGLEEELVPPKSDTEESKWTNAHLPTISVFGMMALRECLKAEYIYLDMQPEHIWEGTDDEHDVTVVFQRTLRLIAIKIVNRCVKDGKIEPGHATSALDILWTHLDCKKCIDHDVSLMKERALAVSHSRRGLSESSPYTGGAENAMPQLHTQGSKTPGSFQRITSLLKPRLSQTRLVSDDGTKMDDSLSQHCDTDQTTTTHDERGQIIHTTCAAQIFPPELTDIEKIQATQKLSPPTPSRSHDALHELAKERHVMIEDPVPILPRNNSKKKRLFEASRSEGNLFKRGAMSEGNIMKAMPTKPRKKKSSAYSKFMEKKIINIKEKEQQQVVIKIKEDPLRPDAEEEAVHIMIDDNFDELKSDVVVLVRLQAPVISGLEECAGSDDLEMPSQEEEKFNQVETEETTTSDELKNNNEEMGMLARAVSTPNLSEKQNKKKKHMQQDLLARFLVLVLGPKKDHKAQSAAKRYAKGKEVPSLYRRRHQEMGAAVAALMQDDAIVRALYEAKVPSELIEAIDLKLSAMRILPRTSRPTKAAVKHRAANMYKQLAEIRRVAEEQAKAQQLLQQQKDNGDITPTAQLVELNYTGGRFIRLEYPDQGAKWGAREKDSFTAGFSISAVLIFCQKYALPLMAGITLALILANTRAGGYRRWAGVTHDDHDDDHDDHHITNTTDHHHHRYLSSSSHGGHPTAFGLEVNDHDVTIHFLVNDVFMSFFFGIAIKEITEAVQPGGSLYPPTSKAVNPMLGTLGAVLGPILFYFLLCAIAVSTGIVGAFSFSDLAQGWGVPTATDISVAWVTAVVVFGAGHPAINYLLLCAVIDDGIGLLIIAIFYPDPENPLKPIWLLLVIVAMLISYILRKLQCARWQVYVFLAGPIAWFGLLYAAIHPSLALCFVVPFMPIKIEHATDDLKDRLNNVGPDGHLVDAHHRGSPLHDFEEGVKDFVDFFVLFAFAAVNAGVRFDDIGPFSAVVFLALVIGKTIGLTLGSQIGVWLGFPRPPGMSFQHLVISGVICGVGLTVALFIAGEAFSDDEVLEGQAKLGALLSLGPALVLVALANLSPKLRKFIVGNAPNIQHAHFDPMLESIPDSTDTDNLDRSKHTDTTSKHGDIAISSGLQGDGIAASPTNIKNHTDAIDYTIDYDDSLDKDEFLEDVVVSNIEASLQEIHQIQTQVERKAGVRRSSQMIEGVRRAHHEPY</sequence>
<feature type="region of interest" description="Disordered" evidence="6">
    <location>
        <begin position="205"/>
        <end position="239"/>
    </location>
</feature>
<keyword evidence="3 7" id="KW-0812">Transmembrane</keyword>
<evidence type="ECO:0000256" key="7">
    <source>
        <dbReference type="SAM" id="Phobius"/>
    </source>
</evidence>
<dbReference type="Gene3D" id="3.40.930.10">
    <property type="entry name" value="Mannitol-specific EII, Chain A"/>
    <property type="match status" value="1"/>
</dbReference>
<evidence type="ECO:0000256" key="2">
    <source>
        <dbReference type="ARBA" id="ARBA00022475"/>
    </source>
</evidence>
<feature type="transmembrane region" description="Helical" evidence="7">
    <location>
        <begin position="703"/>
        <end position="720"/>
    </location>
</feature>
<evidence type="ECO:0000256" key="3">
    <source>
        <dbReference type="ARBA" id="ARBA00022692"/>
    </source>
</evidence>
<feature type="region of interest" description="Disordered" evidence="6">
    <location>
        <begin position="466"/>
        <end position="487"/>
    </location>
</feature>
<dbReference type="Gene3D" id="1.20.1530.10">
    <property type="entry name" value="Na+/H+ antiporter like domain"/>
    <property type="match status" value="1"/>
</dbReference>
<gene>
    <name evidence="8" type="ORF">ALAG00032_LOCUS5994</name>
</gene>
<dbReference type="SUPFAM" id="SSF55804">
    <property type="entry name" value="Phoshotransferase/anion transport protein"/>
    <property type="match status" value="1"/>
</dbReference>
<reference evidence="8" key="1">
    <citation type="submission" date="2021-01" db="EMBL/GenBank/DDBJ databases">
        <authorList>
            <person name="Corre E."/>
            <person name="Pelletier E."/>
            <person name="Niang G."/>
            <person name="Scheremetjew M."/>
            <person name="Finn R."/>
            <person name="Kale V."/>
            <person name="Holt S."/>
            <person name="Cochrane G."/>
            <person name="Meng A."/>
            <person name="Brown T."/>
            <person name="Cohen L."/>
        </authorList>
    </citation>
    <scope>NUCLEOTIDE SEQUENCE</scope>
    <source>
        <strain evidence="8">CCMP1510</strain>
    </source>
</reference>
<feature type="transmembrane region" description="Helical" evidence="7">
    <location>
        <begin position="860"/>
        <end position="881"/>
    </location>
</feature>
<feature type="transmembrane region" description="Helical" evidence="7">
    <location>
        <begin position="945"/>
        <end position="974"/>
    </location>
</feature>
<feature type="transmembrane region" description="Helical" evidence="7">
    <location>
        <begin position="832"/>
        <end position="854"/>
    </location>
</feature>
<evidence type="ECO:0000313" key="8">
    <source>
        <dbReference type="EMBL" id="CAE0365252.1"/>
    </source>
</evidence>
<evidence type="ECO:0000256" key="1">
    <source>
        <dbReference type="ARBA" id="ARBA00004429"/>
    </source>
</evidence>
<dbReference type="InterPro" id="IPR023171">
    <property type="entry name" value="Na/H_antiporter_dom_sf"/>
</dbReference>
<evidence type="ECO:0000256" key="5">
    <source>
        <dbReference type="ARBA" id="ARBA00023136"/>
    </source>
</evidence>
<dbReference type="GO" id="GO:0005886">
    <property type="term" value="C:plasma membrane"/>
    <property type="evidence" value="ECO:0007669"/>
    <property type="project" value="UniProtKB-SubCell"/>
</dbReference>
<feature type="compositionally biased region" description="Basic and acidic residues" evidence="6">
    <location>
        <begin position="1168"/>
        <end position="1183"/>
    </location>
</feature>
<feature type="compositionally biased region" description="Polar residues" evidence="6">
    <location>
        <begin position="228"/>
        <end position="239"/>
    </location>
</feature>
<proteinExistence type="predicted"/>
<feature type="transmembrane region" description="Helical" evidence="7">
    <location>
        <begin position="888"/>
        <end position="908"/>
    </location>
</feature>
<keyword evidence="2" id="KW-1003">Cell membrane</keyword>
<feature type="compositionally biased region" description="Basic and acidic residues" evidence="6">
    <location>
        <begin position="256"/>
        <end position="281"/>
    </location>
</feature>
<comment type="subcellular location">
    <subcellularLocation>
        <location evidence="1">Cell inner membrane</location>
        <topology evidence="1">Multi-pass membrane protein</topology>
    </subcellularLocation>
</comment>
<feature type="region of interest" description="Disordered" evidence="6">
    <location>
        <begin position="1159"/>
        <end position="1184"/>
    </location>
</feature>
<dbReference type="GO" id="GO:0015385">
    <property type="term" value="F:sodium:proton antiporter activity"/>
    <property type="evidence" value="ECO:0007669"/>
    <property type="project" value="TreeGrafter"/>
</dbReference>
<feature type="region of interest" description="Disordered" evidence="6">
    <location>
        <begin position="253"/>
        <end position="281"/>
    </location>
</feature>
<dbReference type="Pfam" id="PF06965">
    <property type="entry name" value="Na_H_antiport_1"/>
    <property type="match status" value="1"/>
</dbReference>
<feature type="transmembrane region" description="Helical" evidence="7">
    <location>
        <begin position="1081"/>
        <end position="1103"/>
    </location>
</feature>
<keyword evidence="5 7" id="KW-0472">Membrane</keyword>
<evidence type="ECO:0000256" key="4">
    <source>
        <dbReference type="ARBA" id="ARBA00022989"/>
    </source>
</evidence>
<dbReference type="InterPro" id="IPR004670">
    <property type="entry name" value="NhaA"/>
</dbReference>
<feature type="transmembrane region" description="Helical" evidence="7">
    <location>
        <begin position="914"/>
        <end position="933"/>
    </location>
</feature>
<name>A0A7S3JUD2_9STRA</name>
<dbReference type="GO" id="GO:0006885">
    <property type="term" value="P:regulation of pH"/>
    <property type="evidence" value="ECO:0007669"/>
    <property type="project" value="InterPro"/>
</dbReference>